<evidence type="ECO:0000313" key="6">
    <source>
        <dbReference type="Proteomes" id="UP001194746"/>
    </source>
</evidence>
<protein>
    <recommendedName>
        <fullName evidence="7">Thiol methyltransferase</fullName>
    </recommendedName>
</protein>
<name>A0AAD4GWK7_ASPNN</name>
<keyword evidence="4" id="KW-0949">S-adenosyl-L-methionine</keyword>
<evidence type="ECO:0000256" key="1">
    <source>
        <dbReference type="ARBA" id="ARBA00022553"/>
    </source>
</evidence>
<dbReference type="InterPro" id="IPR029063">
    <property type="entry name" value="SAM-dependent_MTases_sf"/>
</dbReference>
<dbReference type="Pfam" id="PF05724">
    <property type="entry name" value="TPMT"/>
    <property type="match status" value="1"/>
</dbReference>
<reference evidence="5" key="2">
    <citation type="submission" date="2020-02" db="EMBL/GenBank/DDBJ databases">
        <authorList>
            <person name="Gilchrist C.L.M."/>
            <person name="Chooi Y.-H."/>
        </authorList>
    </citation>
    <scope>NUCLEOTIDE SEQUENCE</scope>
    <source>
        <strain evidence="5">MST-FP2251</strain>
    </source>
</reference>
<dbReference type="Gene3D" id="3.40.50.150">
    <property type="entry name" value="Vaccinia Virus protein VP39"/>
    <property type="match status" value="1"/>
</dbReference>
<evidence type="ECO:0000256" key="2">
    <source>
        <dbReference type="ARBA" id="ARBA00022603"/>
    </source>
</evidence>
<dbReference type="GO" id="GO:0032259">
    <property type="term" value="P:methylation"/>
    <property type="evidence" value="ECO:0007669"/>
    <property type="project" value="UniProtKB-KW"/>
</dbReference>
<comment type="caution">
    <text evidence="5">The sequence shown here is derived from an EMBL/GenBank/DDBJ whole genome shotgun (WGS) entry which is preliminary data.</text>
</comment>
<proteinExistence type="predicted"/>
<evidence type="ECO:0000313" key="5">
    <source>
        <dbReference type="EMBL" id="KAF9891941.1"/>
    </source>
</evidence>
<dbReference type="EMBL" id="VCAU01000015">
    <property type="protein sequence ID" value="KAF9891941.1"/>
    <property type="molecule type" value="Genomic_DNA"/>
</dbReference>
<evidence type="ECO:0008006" key="7">
    <source>
        <dbReference type="Google" id="ProtNLM"/>
    </source>
</evidence>
<dbReference type="PANTHER" id="PTHR32183">
    <property type="match status" value="1"/>
</dbReference>
<dbReference type="PROSITE" id="PS51585">
    <property type="entry name" value="SAM_MT_TPMT"/>
    <property type="match status" value="1"/>
</dbReference>
<dbReference type="SUPFAM" id="SSF53335">
    <property type="entry name" value="S-adenosyl-L-methionine-dependent methyltransferases"/>
    <property type="match status" value="1"/>
</dbReference>
<dbReference type="InterPro" id="IPR008854">
    <property type="entry name" value="TPMT"/>
</dbReference>
<evidence type="ECO:0000256" key="3">
    <source>
        <dbReference type="ARBA" id="ARBA00022679"/>
    </source>
</evidence>
<sequence>MISNFNPNIRTVQSTIAKHKGDQPFDGWEELWQKGGDTLIWDRGIPNPALEDTLIERRATIGEPATTDAQGNLHRKKALVPGCGRGVDVLLLASFGYDAYGLEYSKTALKECQEEERVNADKYTVRDEAIGRGKVMFVQGDFFKDDWLEGLGLSRNCFDLVYDYTFFCALDPSMRPKWALRHTQLLAPSPRGNLICLEFPRHKKSSLQGPPWGSTSEAYMEHLSHPGEEIPYNSNGECKSDPLREVSNGGLERVAYWQPARTHQVGIDASGEVLDRVSVWRRR</sequence>
<keyword evidence="1" id="KW-0597">Phosphoprotein</keyword>
<reference evidence="5" key="1">
    <citation type="journal article" date="2019" name="Beilstein J. Org. Chem.">
        <title>Nanangenines: drimane sesquiterpenoids as the dominant metabolite cohort of a novel Australian fungus, Aspergillus nanangensis.</title>
        <authorList>
            <person name="Lacey H.J."/>
            <person name="Gilchrist C.L.M."/>
            <person name="Crombie A."/>
            <person name="Kalaitzis J.A."/>
            <person name="Vuong D."/>
            <person name="Rutledge P.J."/>
            <person name="Turner P."/>
            <person name="Pitt J.I."/>
            <person name="Lacey E."/>
            <person name="Chooi Y.H."/>
            <person name="Piggott A.M."/>
        </authorList>
    </citation>
    <scope>NUCLEOTIDE SEQUENCE</scope>
    <source>
        <strain evidence="5">MST-FP2251</strain>
    </source>
</reference>
<dbReference type="AlphaFoldDB" id="A0AAD4GWK7"/>
<dbReference type="Proteomes" id="UP001194746">
    <property type="component" value="Unassembled WGS sequence"/>
</dbReference>
<dbReference type="PANTHER" id="PTHR32183:SF6">
    <property type="entry name" value="CYSTEINE SULFINATE DESULFINASE_CYSTEINE DESULFURASE AND RELATED ENZYMES"/>
    <property type="match status" value="1"/>
</dbReference>
<keyword evidence="2" id="KW-0489">Methyltransferase</keyword>
<organism evidence="5 6">
    <name type="scientific">Aspergillus nanangensis</name>
    <dbReference type="NCBI Taxonomy" id="2582783"/>
    <lineage>
        <taxon>Eukaryota</taxon>
        <taxon>Fungi</taxon>
        <taxon>Dikarya</taxon>
        <taxon>Ascomycota</taxon>
        <taxon>Pezizomycotina</taxon>
        <taxon>Eurotiomycetes</taxon>
        <taxon>Eurotiomycetidae</taxon>
        <taxon>Eurotiales</taxon>
        <taxon>Aspergillaceae</taxon>
        <taxon>Aspergillus</taxon>
        <taxon>Aspergillus subgen. Circumdati</taxon>
    </lineage>
</organism>
<dbReference type="FunFam" id="3.40.50.150:FF:000438">
    <property type="entry name" value="Probable thiol methyltransferase 2"/>
    <property type="match status" value="1"/>
</dbReference>
<keyword evidence="3" id="KW-0808">Transferase</keyword>
<evidence type="ECO:0000256" key="4">
    <source>
        <dbReference type="ARBA" id="ARBA00022691"/>
    </source>
</evidence>
<accession>A0AAD4GWK7</accession>
<keyword evidence="6" id="KW-1185">Reference proteome</keyword>
<gene>
    <name evidence="5" type="ORF">FE257_002904</name>
</gene>
<dbReference type="CDD" id="cd02440">
    <property type="entry name" value="AdoMet_MTases"/>
    <property type="match status" value="1"/>
</dbReference>
<dbReference type="GO" id="GO:0008757">
    <property type="term" value="F:S-adenosylmethionine-dependent methyltransferase activity"/>
    <property type="evidence" value="ECO:0007669"/>
    <property type="project" value="InterPro"/>
</dbReference>